<feature type="domain" description="Caspase family p10" evidence="8">
    <location>
        <begin position="176"/>
        <end position="270"/>
    </location>
</feature>
<dbReference type="PROSITE" id="PS50207">
    <property type="entry name" value="CASPASE_P10"/>
    <property type="match status" value="1"/>
</dbReference>
<comment type="similarity">
    <text evidence="1 7">Belongs to the peptidase C14A family.</text>
</comment>
<dbReference type="InterPro" id="IPR002138">
    <property type="entry name" value="Pept_C14_p10"/>
</dbReference>
<dbReference type="Gene3D" id="3.40.50.1460">
    <property type="match status" value="1"/>
</dbReference>
<dbReference type="InterPro" id="IPR015917">
    <property type="entry name" value="Pept_C14A"/>
</dbReference>
<evidence type="ECO:0000256" key="5">
    <source>
        <dbReference type="ARBA" id="ARBA00022807"/>
    </source>
</evidence>
<sequence length="277" mass="31932">MYAFFSDGLVEGMAWMTVNKDSLHYNMMHKSQGIAYIFNHQTFDTKKCLERHGTDVDARKLSNCLEALGFDVLVFKDLKLAEIIYHVNQAVIMDHTNYNCFLLIVLSHGDQVLLYARDEPYNPDEILWDQFTADKCPTLAGKPKLFLLQSCQGLNTDPGIKLVQRPVRTETDGQFLSYRIPIYADFLIIYATFKGHYAFRNRGAGSYFITVLCEELEKLAYKENLLTILTIVNRRVAVEFESNHKDPDKNDKKQIPYFKSSLTRLVQFLDITNAITD</sequence>
<dbReference type="SUPFAM" id="SSF52129">
    <property type="entry name" value="Caspase-like"/>
    <property type="match status" value="1"/>
</dbReference>
<proteinExistence type="inferred from homology"/>
<dbReference type="GO" id="GO:0004197">
    <property type="term" value="F:cysteine-type endopeptidase activity"/>
    <property type="evidence" value="ECO:0007669"/>
    <property type="project" value="InterPro"/>
</dbReference>
<protein>
    <submittedName>
        <fullName evidence="10">Uncharacterized protein</fullName>
    </submittedName>
</protein>
<comment type="caution">
    <text evidence="10">The sequence shown here is derived from an EMBL/GenBank/DDBJ whole genome shotgun (WGS) entry which is preliminary data.</text>
</comment>
<dbReference type="InterPro" id="IPR029030">
    <property type="entry name" value="Caspase-like_dom_sf"/>
</dbReference>
<evidence type="ECO:0000256" key="4">
    <source>
        <dbReference type="ARBA" id="ARBA00022801"/>
    </source>
</evidence>
<feature type="domain" description="Caspase family p20" evidence="9">
    <location>
        <begin position="31"/>
        <end position="155"/>
    </location>
</feature>
<name>A0AAV8ZP43_9CUCU</name>
<dbReference type="PRINTS" id="PR00376">
    <property type="entry name" value="IL1BCENZYME"/>
</dbReference>
<gene>
    <name evidence="10" type="ORF">NQ314_003452</name>
</gene>
<dbReference type="PANTHER" id="PTHR10454:SF245">
    <property type="entry name" value="CASPASE-RELATED"/>
    <property type="match status" value="1"/>
</dbReference>
<dbReference type="FunFam" id="3.40.50.1460:FF:000001">
    <property type="entry name" value="Caspase-3 preproprotein"/>
    <property type="match status" value="1"/>
</dbReference>
<dbReference type="AlphaFoldDB" id="A0AAV8ZP43"/>
<dbReference type="EMBL" id="JANEYF010000975">
    <property type="protein sequence ID" value="KAJ8966557.1"/>
    <property type="molecule type" value="Genomic_DNA"/>
</dbReference>
<evidence type="ECO:0000256" key="7">
    <source>
        <dbReference type="RuleBase" id="RU003971"/>
    </source>
</evidence>
<evidence type="ECO:0000313" key="11">
    <source>
        <dbReference type="Proteomes" id="UP001162156"/>
    </source>
</evidence>
<dbReference type="InterPro" id="IPR001309">
    <property type="entry name" value="Pept_C14_p20"/>
</dbReference>
<dbReference type="GO" id="GO:0045476">
    <property type="term" value="P:nurse cell apoptotic process"/>
    <property type="evidence" value="ECO:0007669"/>
    <property type="project" value="UniProtKB-ARBA"/>
</dbReference>
<evidence type="ECO:0000259" key="9">
    <source>
        <dbReference type="PROSITE" id="PS50208"/>
    </source>
</evidence>
<dbReference type="PROSITE" id="PS01121">
    <property type="entry name" value="CASPASE_HIS"/>
    <property type="match status" value="1"/>
</dbReference>
<evidence type="ECO:0000256" key="3">
    <source>
        <dbReference type="ARBA" id="ARBA00022703"/>
    </source>
</evidence>
<dbReference type="InterPro" id="IPR002398">
    <property type="entry name" value="Pept_C14"/>
</dbReference>
<keyword evidence="3" id="KW-0053">Apoptosis</keyword>
<evidence type="ECO:0000313" key="10">
    <source>
        <dbReference type="EMBL" id="KAJ8966557.1"/>
    </source>
</evidence>
<dbReference type="GO" id="GO:0006508">
    <property type="term" value="P:proteolysis"/>
    <property type="evidence" value="ECO:0007669"/>
    <property type="project" value="UniProtKB-KW"/>
</dbReference>
<evidence type="ECO:0000256" key="1">
    <source>
        <dbReference type="ARBA" id="ARBA00010134"/>
    </source>
</evidence>
<dbReference type="GO" id="GO:0045751">
    <property type="term" value="P:negative regulation of Toll signaling pathway"/>
    <property type="evidence" value="ECO:0007669"/>
    <property type="project" value="UniProtKB-ARBA"/>
</dbReference>
<dbReference type="InterPro" id="IPR016129">
    <property type="entry name" value="Caspase_his_AS"/>
</dbReference>
<dbReference type="Proteomes" id="UP001162156">
    <property type="component" value="Unassembled WGS sequence"/>
</dbReference>
<dbReference type="SMART" id="SM00115">
    <property type="entry name" value="CASc"/>
    <property type="match status" value="1"/>
</dbReference>
<dbReference type="GO" id="GO:0043525">
    <property type="term" value="P:positive regulation of neuron apoptotic process"/>
    <property type="evidence" value="ECO:0007669"/>
    <property type="project" value="TreeGrafter"/>
</dbReference>
<dbReference type="GO" id="GO:0005737">
    <property type="term" value="C:cytoplasm"/>
    <property type="evidence" value="ECO:0007669"/>
    <property type="project" value="TreeGrafter"/>
</dbReference>
<keyword evidence="6" id="KW-0865">Zymogen</keyword>
<keyword evidence="2" id="KW-0645">Protease</keyword>
<keyword evidence="5" id="KW-0788">Thiol protease</keyword>
<dbReference type="CDD" id="cd00032">
    <property type="entry name" value="CASc"/>
    <property type="match status" value="1"/>
</dbReference>
<dbReference type="GO" id="GO:0016322">
    <property type="term" value="P:neuron remodeling"/>
    <property type="evidence" value="ECO:0007669"/>
    <property type="project" value="UniProtKB-ARBA"/>
</dbReference>
<evidence type="ECO:0000256" key="2">
    <source>
        <dbReference type="ARBA" id="ARBA00022670"/>
    </source>
</evidence>
<dbReference type="PROSITE" id="PS50208">
    <property type="entry name" value="CASPASE_P20"/>
    <property type="match status" value="1"/>
</dbReference>
<dbReference type="PANTHER" id="PTHR10454">
    <property type="entry name" value="CASPASE"/>
    <property type="match status" value="1"/>
</dbReference>
<dbReference type="InterPro" id="IPR011600">
    <property type="entry name" value="Pept_C14_caspase"/>
</dbReference>
<reference evidence="10" key="1">
    <citation type="journal article" date="2023" name="Insect Mol. Biol.">
        <title>Genome sequencing provides insights into the evolution of gene families encoding plant cell wall-degrading enzymes in longhorned beetles.</title>
        <authorList>
            <person name="Shin N.R."/>
            <person name="Okamura Y."/>
            <person name="Kirsch R."/>
            <person name="Pauchet Y."/>
        </authorList>
    </citation>
    <scope>NUCLEOTIDE SEQUENCE</scope>
    <source>
        <strain evidence="10">RBIC_L_NR</strain>
    </source>
</reference>
<dbReference type="Pfam" id="PF00656">
    <property type="entry name" value="Peptidase_C14"/>
    <property type="match status" value="1"/>
</dbReference>
<keyword evidence="11" id="KW-1185">Reference proteome</keyword>
<keyword evidence="4" id="KW-0378">Hydrolase</keyword>
<dbReference type="GO" id="GO:1990525">
    <property type="term" value="F:BIR domain binding"/>
    <property type="evidence" value="ECO:0007669"/>
    <property type="project" value="UniProtKB-ARBA"/>
</dbReference>
<evidence type="ECO:0000256" key="6">
    <source>
        <dbReference type="ARBA" id="ARBA00023145"/>
    </source>
</evidence>
<evidence type="ECO:0000259" key="8">
    <source>
        <dbReference type="PROSITE" id="PS50207"/>
    </source>
</evidence>
<organism evidence="10 11">
    <name type="scientific">Rhamnusium bicolor</name>
    <dbReference type="NCBI Taxonomy" id="1586634"/>
    <lineage>
        <taxon>Eukaryota</taxon>
        <taxon>Metazoa</taxon>
        <taxon>Ecdysozoa</taxon>
        <taxon>Arthropoda</taxon>
        <taxon>Hexapoda</taxon>
        <taxon>Insecta</taxon>
        <taxon>Pterygota</taxon>
        <taxon>Neoptera</taxon>
        <taxon>Endopterygota</taxon>
        <taxon>Coleoptera</taxon>
        <taxon>Polyphaga</taxon>
        <taxon>Cucujiformia</taxon>
        <taxon>Chrysomeloidea</taxon>
        <taxon>Cerambycidae</taxon>
        <taxon>Lepturinae</taxon>
        <taxon>Rhagiini</taxon>
        <taxon>Rhamnusium</taxon>
    </lineage>
</organism>
<accession>A0AAV8ZP43</accession>